<accession>A0A1H3W4U0</accession>
<dbReference type="RefSeq" id="WP_139188067.1">
    <property type="nucleotide sequence ID" value="NZ_FNQY01000002.1"/>
</dbReference>
<sequence>MTKEHIVKILNDYSQREYIDTGIERVVCEMYFEEIADKILKIQSMPKKDQESIDRVERSFWAKQMREGGL</sequence>
<organism evidence="1 2">
    <name type="scientific">Arachidicoccus rhizosphaerae</name>
    <dbReference type="NCBI Taxonomy" id="551991"/>
    <lineage>
        <taxon>Bacteria</taxon>
        <taxon>Pseudomonadati</taxon>
        <taxon>Bacteroidota</taxon>
        <taxon>Chitinophagia</taxon>
        <taxon>Chitinophagales</taxon>
        <taxon>Chitinophagaceae</taxon>
        <taxon>Arachidicoccus</taxon>
    </lineage>
</organism>
<dbReference type="STRING" id="551991.SAMN05192529_102118"/>
<evidence type="ECO:0000313" key="2">
    <source>
        <dbReference type="Proteomes" id="UP000199041"/>
    </source>
</evidence>
<evidence type="ECO:0000313" key="1">
    <source>
        <dbReference type="EMBL" id="SDZ81871.1"/>
    </source>
</evidence>
<dbReference type="EMBL" id="FNQY01000002">
    <property type="protein sequence ID" value="SDZ81871.1"/>
    <property type="molecule type" value="Genomic_DNA"/>
</dbReference>
<reference evidence="1 2" key="1">
    <citation type="submission" date="2016-10" db="EMBL/GenBank/DDBJ databases">
        <authorList>
            <person name="de Groot N.N."/>
        </authorList>
    </citation>
    <scope>NUCLEOTIDE SEQUENCE [LARGE SCALE GENOMIC DNA]</scope>
    <source>
        <strain evidence="1 2">Vu-144</strain>
    </source>
</reference>
<dbReference type="Proteomes" id="UP000199041">
    <property type="component" value="Unassembled WGS sequence"/>
</dbReference>
<proteinExistence type="predicted"/>
<dbReference type="AlphaFoldDB" id="A0A1H3W4U0"/>
<gene>
    <name evidence="1" type="ORF">SAMN05192529_102118</name>
</gene>
<keyword evidence="2" id="KW-1185">Reference proteome</keyword>
<name>A0A1H3W4U0_9BACT</name>
<protein>
    <submittedName>
        <fullName evidence="1">Uncharacterized protein</fullName>
    </submittedName>
</protein>